<name>A0AAV8SN43_9ROSI</name>
<comment type="caution">
    <text evidence="2">The sequence shown here is derived from an EMBL/GenBank/DDBJ whole genome shotgun (WGS) entry which is preliminary data.</text>
</comment>
<keyword evidence="3" id="KW-1185">Reference proteome</keyword>
<sequence length="245" mass="27452">MCSETSPRISFSIYLCPEDYLPANRESRRDTKLVDSSSDFEFSICSKLDHEPSLADELFADGMILPHQIHETAIGSDKQMNRGEPQKKASFPPIPGHFTSEKPKKEVMVLNSKQLEEKPQSRSFWGFKRSTSLNCDIKRSLICSLPLLSRSNSTGSEPNPKKISMKDGQKHTSQKQHLKPASSSSYLYVIAQKRPLKNNYGGCHGNGIKINHLLNVPSPYMSKGTVSFLGFGSFLRSGKEKKNKK</sequence>
<dbReference type="EMBL" id="JAIWQS010000010">
    <property type="protein sequence ID" value="KAJ8753670.1"/>
    <property type="molecule type" value="Genomic_DNA"/>
</dbReference>
<accession>A0AAV8SN43</accession>
<dbReference type="Proteomes" id="UP001159364">
    <property type="component" value="Linkage Group LG10"/>
</dbReference>
<dbReference type="AlphaFoldDB" id="A0AAV8SN43"/>
<evidence type="ECO:0000256" key="1">
    <source>
        <dbReference type="SAM" id="MobiDB-lite"/>
    </source>
</evidence>
<organism evidence="2 3">
    <name type="scientific">Erythroxylum novogranatense</name>
    <dbReference type="NCBI Taxonomy" id="1862640"/>
    <lineage>
        <taxon>Eukaryota</taxon>
        <taxon>Viridiplantae</taxon>
        <taxon>Streptophyta</taxon>
        <taxon>Embryophyta</taxon>
        <taxon>Tracheophyta</taxon>
        <taxon>Spermatophyta</taxon>
        <taxon>Magnoliopsida</taxon>
        <taxon>eudicotyledons</taxon>
        <taxon>Gunneridae</taxon>
        <taxon>Pentapetalae</taxon>
        <taxon>rosids</taxon>
        <taxon>fabids</taxon>
        <taxon>Malpighiales</taxon>
        <taxon>Erythroxylaceae</taxon>
        <taxon>Erythroxylum</taxon>
    </lineage>
</organism>
<dbReference type="PANTHER" id="PTHR36757">
    <property type="entry name" value="BNAANNG22500D PROTEIN"/>
    <property type="match status" value="1"/>
</dbReference>
<evidence type="ECO:0008006" key="4">
    <source>
        <dbReference type="Google" id="ProtNLM"/>
    </source>
</evidence>
<feature type="region of interest" description="Disordered" evidence="1">
    <location>
        <begin position="79"/>
        <end position="103"/>
    </location>
</feature>
<evidence type="ECO:0000313" key="3">
    <source>
        <dbReference type="Proteomes" id="UP001159364"/>
    </source>
</evidence>
<gene>
    <name evidence="2" type="ORF">K2173_026346</name>
</gene>
<proteinExistence type="predicted"/>
<protein>
    <recommendedName>
        <fullName evidence="4">Membrane-associated kinase regulator 5</fullName>
    </recommendedName>
</protein>
<dbReference type="PANTHER" id="PTHR36757:SF4">
    <property type="entry name" value="DUF4005 DOMAIN-CONTAINING PROTEIN"/>
    <property type="match status" value="1"/>
</dbReference>
<feature type="region of interest" description="Disordered" evidence="1">
    <location>
        <begin position="149"/>
        <end position="180"/>
    </location>
</feature>
<evidence type="ECO:0000313" key="2">
    <source>
        <dbReference type="EMBL" id="KAJ8753670.1"/>
    </source>
</evidence>
<reference evidence="2 3" key="1">
    <citation type="submission" date="2021-09" db="EMBL/GenBank/DDBJ databases">
        <title>Genomic insights and catalytic innovation underlie evolution of tropane alkaloids biosynthesis.</title>
        <authorList>
            <person name="Wang Y.-J."/>
            <person name="Tian T."/>
            <person name="Huang J.-P."/>
            <person name="Huang S.-X."/>
        </authorList>
    </citation>
    <scope>NUCLEOTIDE SEQUENCE [LARGE SCALE GENOMIC DNA]</scope>
    <source>
        <strain evidence="2">KIB-2018</strain>
        <tissue evidence="2">Leaf</tissue>
    </source>
</reference>